<protein>
    <submittedName>
        <fullName evidence="1">Uncharacterized protein</fullName>
    </submittedName>
</protein>
<keyword evidence="2" id="KW-1185">Reference proteome</keyword>
<sequence length="133" mass="15241">MVTQATPNRLVLSYPDTAQSLRVECDKCKQWIAKSNVIIYILQHGHRITFTNSSRSYCYFYPPLPLSMVLIGVGDSSASRCTVNPICRLETLKRLRPRLGKGRCRGGSEFRQRRCENGKERGGHRARRKGKER</sequence>
<dbReference type="EMBL" id="JAWDGP010000810">
    <property type="protein sequence ID" value="KAK3797069.1"/>
    <property type="molecule type" value="Genomic_DNA"/>
</dbReference>
<name>A0AAE1E7B9_9GAST</name>
<proteinExistence type="predicted"/>
<comment type="caution">
    <text evidence="1">The sequence shown here is derived from an EMBL/GenBank/DDBJ whole genome shotgun (WGS) entry which is preliminary data.</text>
</comment>
<organism evidence="1 2">
    <name type="scientific">Elysia crispata</name>
    <name type="common">lettuce slug</name>
    <dbReference type="NCBI Taxonomy" id="231223"/>
    <lineage>
        <taxon>Eukaryota</taxon>
        <taxon>Metazoa</taxon>
        <taxon>Spiralia</taxon>
        <taxon>Lophotrochozoa</taxon>
        <taxon>Mollusca</taxon>
        <taxon>Gastropoda</taxon>
        <taxon>Heterobranchia</taxon>
        <taxon>Euthyneura</taxon>
        <taxon>Panpulmonata</taxon>
        <taxon>Sacoglossa</taxon>
        <taxon>Placobranchoidea</taxon>
        <taxon>Plakobranchidae</taxon>
        <taxon>Elysia</taxon>
    </lineage>
</organism>
<reference evidence="1" key="1">
    <citation type="journal article" date="2023" name="G3 (Bethesda)">
        <title>A reference genome for the long-term kleptoplast-retaining sea slug Elysia crispata morphotype clarki.</title>
        <authorList>
            <person name="Eastman K.E."/>
            <person name="Pendleton A.L."/>
            <person name="Shaikh M.A."/>
            <person name="Suttiyut T."/>
            <person name="Ogas R."/>
            <person name="Tomko P."/>
            <person name="Gavelis G."/>
            <person name="Widhalm J.R."/>
            <person name="Wisecaver J.H."/>
        </authorList>
    </citation>
    <scope>NUCLEOTIDE SEQUENCE</scope>
    <source>
        <strain evidence="1">ECLA1</strain>
    </source>
</reference>
<dbReference type="Proteomes" id="UP001283361">
    <property type="component" value="Unassembled WGS sequence"/>
</dbReference>
<gene>
    <name evidence="1" type="ORF">RRG08_053927</name>
</gene>
<evidence type="ECO:0000313" key="2">
    <source>
        <dbReference type="Proteomes" id="UP001283361"/>
    </source>
</evidence>
<dbReference type="AlphaFoldDB" id="A0AAE1E7B9"/>
<accession>A0AAE1E7B9</accession>
<evidence type="ECO:0000313" key="1">
    <source>
        <dbReference type="EMBL" id="KAK3797069.1"/>
    </source>
</evidence>